<evidence type="ECO:0000313" key="2">
    <source>
        <dbReference type="EMBL" id="EZA56220.1"/>
    </source>
</evidence>
<keyword evidence="3" id="KW-1185">Reference proteome</keyword>
<evidence type="ECO:0000313" key="3">
    <source>
        <dbReference type="Proteomes" id="UP000053097"/>
    </source>
</evidence>
<sequence length="99" mass="10780">MLVVSNRLSAVMAAAARGSSVNVFTKGGWMLSRCSENGQTAAHKPRDAETQEIPSAHTERASRASPSLLLHSHRSRSRQRERARARARTFPSTPGNIAK</sequence>
<evidence type="ECO:0000256" key="1">
    <source>
        <dbReference type="SAM" id="MobiDB-lite"/>
    </source>
</evidence>
<dbReference type="AlphaFoldDB" id="A0A026WJP1"/>
<protein>
    <submittedName>
        <fullName evidence="2">Uncharacterized protein</fullName>
    </submittedName>
</protein>
<gene>
    <name evidence="2" type="ORF">X777_02838</name>
</gene>
<feature type="compositionally biased region" description="Polar residues" evidence="1">
    <location>
        <begin position="90"/>
        <end position="99"/>
    </location>
</feature>
<feature type="region of interest" description="Disordered" evidence="1">
    <location>
        <begin position="35"/>
        <end position="99"/>
    </location>
</feature>
<dbReference type="Proteomes" id="UP000053097">
    <property type="component" value="Unassembled WGS sequence"/>
</dbReference>
<organism evidence="2 3">
    <name type="scientific">Ooceraea biroi</name>
    <name type="common">Clonal raider ant</name>
    <name type="synonym">Cerapachys biroi</name>
    <dbReference type="NCBI Taxonomy" id="2015173"/>
    <lineage>
        <taxon>Eukaryota</taxon>
        <taxon>Metazoa</taxon>
        <taxon>Ecdysozoa</taxon>
        <taxon>Arthropoda</taxon>
        <taxon>Hexapoda</taxon>
        <taxon>Insecta</taxon>
        <taxon>Pterygota</taxon>
        <taxon>Neoptera</taxon>
        <taxon>Endopterygota</taxon>
        <taxon>Hymenoptera</taxon>
        <taxon>Apocrita</taxon>
        <taxon>Aculeata</taxon>
        <taxon>Formicoidea</taxon>
        <taxon>Formicidae</taxon>
        <taxon>Dorylinae</taxon>
        <taxon>Ooceraea</taxon>
    </lineage>
</organism>
<proteinExistence type="predicted"/>
<name>A0A026WJP1_OOCBI</name>
<reference evidence="2 3" key="1">
    <citation type="journal article" date="2014" name="Curr. Biol.">
        <title>The genome of the clonal raider ant Cerapachys biroi.</title>
        <authorList>
            <person name="Oxley P.R."/>
            <person name="Ji L."/>
            <person name="Fetter-Pruneda I."/>
            <person name="McKenzie S.K."/>
            <person name="Li C."/>
            <person name="Hu H."/>
            <person name="Zhang G."/>
            <person name="Kronauer D.J."/>
        </authorList>
    </citation>
    <scope>NUCLEOTIDE SEQUENCE [LARGE SCALE GENOMIC DNA]</scope>
</reference>
<accession>A0A026WJP1</accession>
<dbReference type="EMBL" id="KK107167">
    <property type="protein sequence ID" value="EZA56220.1"/>
    <property type="molecule type" value="Genomic_DNA"/>
</dbReference>